<gene>
    <name evidence="1" type="ORF">C8E89_1141</name>
</gene>
<accession>A0A318HJV7</accession>
<reference evidence="1 2" key="2">
    <citation type="submission" date="2018-06" db="EMBL/GenBank/DDBJ databases">
        <title>Sequencing of bacterial isolates from soil warming experiment in Harvard Forest, Massachusetts, USA.</title>
        <authorList>
            <person name="Deangelis K.PhD."/>
        </authorList>
    </citation>
    <scope>NUCLEOTIDE SEQUENCE [LARGE SCALE GENOMIC DNA]</scope>
    <source>
        <strain evidence="1 2">GAS496</strain>
    </source>
</reference>
<name>A0A318HJV7_9MYCO</name>
<comment type="caution">
    <text evidence="1">The sequence shown here is derived from an EMBL/GenBank/DDBJ whole genome shotgun (WGS) entry which is preliminary data.</text>
</comment>
<dbReference type="RefSeq" id="WP_181428302.1">
    <property type="nucleotide sequence ID" value="NZ_QJJU01000014.1"/>
</dbReference>
<dbReference type="Proteomes" id="UP000247781">
    <property type="component" value="Unassembled WGS sequence"/>
</dbReference>
<reference evidence="2" key="1">
    <citation type="submission" date="2018-05" db="EMBL/GenBank/DDBJ databases">
        <authorList>
            <person name="Deangelis K."/>
            <person name="Huntemann M."/>
            <person name="Clum A."/>
            <person name="Pillay M."/>
            <person name="Palaniappan K."/>
            <person name="Varghese N."/>
            <person name="Mikhailova N."/>
            <person name="Stamatis D."/>
            <person name="Reddy T."/>
            <person name="Daum C."/>
            <person name="Shapiro N."/>
            <person name="Ivanova N."/>
            <person name="Kyrpides N."/>
            <person name="Woyke T."/>
        </authorList>
    </citation>
    <scope>NUCLEOTIDE SEQUENCE [LARGE SCALE GENOMIC DNA]</scope>
    <source>
        <strain evidence="2">GAS496</strain>
    </source>
</reference>
<sequence>MTVWPLLSGGCHLGRDTGKAFEDGGFRVEHVDRFVFSVSALDPPKSHILGTARRI</sequence>
<evidence type="ECO:0000313" key="2">
    <source>
        <dbReference type="Proteomes" id="UP000247781"/>
    </source>
</evidence>
<dbReference type="AlphaFoldDB" id="A0A318HJV7"/>
<keyword evidence="2" id="KW-1185">Reference proteome</keyword>
<protein>
    <submittedName>
        <fullName evidence="1">Uncharacterized protein</fullName>
    </submittedName>
</protein>
<evidence type="ECO:0000313" key="1">
    <source>
        <dbReference type="EMBL" id="PXX06228.1"/>
    </source>
</evidence>
<organism evidence="1 2">
    <name type="scientific">Mycolicibacterium moriokaense</name>
    <dbReference type="NCBI Taxonomy" id="39691"/>
    <lineage>
        <taxon>Bacteria</taxon>
        <taxon>Bacillati</taxon>
        <taxon>Actinomycetota</taxon>
        <taxon>Actinomycetes</taxon>
        <taxon>Mycobacteriales</taxon>
        <taxon>Mycobacteriaceae</taxon>
        <taxon>Mycolicibacterium</taxon>
    </lineage>
</organism>
<proteinExistence type="predicted"/>
<dbReference type="EMBL" id="QJJU01000014">
    <property type="protein sequence ID" value="PXX06228.1"/>
    <property type="molecule type" value="Genomic_DNA"/>
</dbReference>